<comment type="caution">
    <text evidence="2">The sequence shown here is derived from an EMBL/GenBank/DDBJ whole genome shotgun (WGS) entry which is preliminary data.</text>
</comment>
<accession>A0A2H0TR91</accession>
<reference evidence="3" key="1">
    <citation type="submission" date="2017-09" db="EMBL/GenBank/DDBJ databases">
        <title>Depth-based differentiation of microbial function through sediment-hosted aquifers and enrichment of novel symbionts in the deep terrestrial subsurface.</title>
        <authorList>
            <person name="Probst A.J."/>
            <person name="Ladd B."/>
            <person name="Jarett J.K."/>
            <person name="Geller-Mcgrath D.E."/>
            <person name="Sieber C.M.K."/>
            <person name="Emerson J.B."/>
            <person name="Anantharaman K."/>
            <person name="Thomas B.C."/>
            <person name="Malmstrom R."/>
            <person name="Stieglmeier M."/>
            <person name="Klingl A."/>
            <person name="Woyke T."/>
            <person name="Ryan C.M."/>
            <person name="Banfield J.F."/>
        </authorList>
    </citation>
    <scope>NUCLEOTIDE SEQUENCE [LARGE SCALE GENOMIC DNA]</scope>
</reference>
<dbReference type="EMBL" id="PFCB01000010">
    <property type="protein sequence ID" value="PIR74693.1"/>
    <property type="molecule type" value="Genomic_DNA"/>
</dbReference>
<dbReference type="Pfam" id="PF04402">
    <property type="entry name" value="SIMPL"/>
    <property type="match status" value="1"/>
</dbReference>
<dbReference type="Gene3D" id="3.30.110.170">
    <property type="entry name" value="Protein of unknown function (DUF541), domain 1"/>
    <property type="match status" value="1"/>
</dbReference>
<keyword evidence="1" id="KW-1133">Transmembrane helix</keyword>
<dbReference type="AlphaFoldDB" id="A0A2H0TR91"/>
<keyword evidence="1" id="KW-0472">Membrane</keyword>
<evidence type="ECO:0000313" key="2">
    <source>
        <dbReference type="EMBL" id="PIR74693.1"/>
    </source>
</evidence>
<dbReference type="InterPro" id="IPR052022">
    <property type="entry name" value="26kDa_periplasmic_antigen"/>
</dbReference>
<protein>
    <recommendedName>
        <fullName evidence="4">SIMPL domain-containing protein</fullName>
    </recommendedName>
</protein>
<dbReference type="PANTHER" id="PTHR34387">
    <property type="entry name" value="SLR1258 PROTEIN"/>
    <property type="match status" value="1"/>
</dbReference>
<organism evidence="2 3">
    <name type="scientific">Candidatus Magasanikbacteria bacterium CG10_big_fil_rev_8_21_14_0_10_47_10</name>
    <dbReference type="NCBI Taxonomy" id="1974652"/>
    <lineage>
        <taxon>Bacteria</taxon>
        <taxon>Candidatus Magasanikiibacteriota</taxon>
    </lineage>
</organism>
<evidence type="ECO:0000256" key="1">
    <source>
        <dbReference type="SAM" id="Phobius"/>
    </source>
</evidence>
<sequence>MPVTKVPKSSRSIKKSSHDCCFDGQCGYGVLKKEAIGDFGGKIIWTLVAVVLVYSVFFLGTVTQKNIKELRYIGQADRNEHTLTVSADAKVPVRPDIAETSIGMMAEGETVAEAQEKNTRVMNALIERLKGLGIAADDIQTANYNVYPRYDYIQDEGQVLRGYQVNQEVRVKIREISKANQVLALAGELGANTVSGLQFTIDDKDIYLAQAREQALQKANKKAQSLSQMLGVKLVSIVNYDEYQTDGGGPIQFRAESIGFGGAAEAPNVEPGSEEVQLEVRVTFEIR</sequence>
<dbReference type="Proteomes" id="UP000230154">
    <property type="component" value="Unassembled WGS sequence"/>
</dbReference>
<evidence type="ECO:0000313" key="3">
    <source>
        <dbReference type="Proteomes" id="UP000230154"/>
    </source>
</evidence>
<dbReference type="GO" id="GO:0006974">
    <property type="term" value="P:DNA damage response"/>
    <property type="evidence" value="ECO:0007669"/>
    <property type="project" value="TreeGrafter"/>
</dbReference>
<name>A0A2H0TR91_9BACT</name>
<feature type="transmembrane region" description="Helical" evidence="1">
    <location>
        <begin position="43"/>
        <end position="62"/>
    </location>
</feature>
<proteinExistence type="predicted"/>
<dbReference type="Gene3D" id="3.30.70.2970">
    <property type="entry name" value="Protein of unknown function (DUF541), domain 2"/>
    <property type="match status" value="1"/>
</dbReference>
<evidence type="ECO:0008006" key="4">
    <source>
        <dbReference type="Google" id="ProtNLM"/>
    </source>
</evidence>
<gene>
    <name evidence="2" type="ORF">COU35_01320</name>
</gene>
<dbReference type="PANTHER" id="PTHR34387:SF1">
    <property type="entry name" value="PERIPLASMIC IMMUNOGENIC PROTEIN"/>
    <property type="match status" value="1"/>
</dbReference>
<dbReference type="InterPro" id="IPR007497">
    <property type="entry name" value="SIMPL/DUF541"/>
</dbReference>
<keyword evidence="1" id="KW-0812">Transmembrane</keyword>